<comment type="caution">
    <text evidence="2">The sequence shown here is derived from an EMBL/GenBank/DDBJ whole genome shotgun (WGS) entry which is preliminary data.</text>
</comment>
<evidence type="ECO:0000313" key="3">
    <source>
        <dbReference type="Proteomes" id="UP000015525"/>
    </source>
</evidence>
<keyword evidence="3" id="KW-1185">Reference proteome</keyword>
<keyword evidence="1" id="KW-0732">Signal</keyword>
<proteinExistence type="predicted"/>
<evidence type="ECO:0000256" key="1">
    <source>
        <dbReference type="SAM" id="SignalP"/>
    </source>
</evidence>
<feature type="signal peptide" evidence="1">
    <location>
        <begin position="1"/>
        <end position="18"/>
    </location>
</feature>
<feature type="chain" id="PRO_5004565122" description="Lipoprotein" evidence="1">
    <location>
        <begin position="19"/>
        <end position="136"/>
    </location>
</feature>
<dbReference type="Proteomes" id="UP000015525">
    <property type="component" value="Unassembled WGS sequence"/>
</dbReference>
<protein>
    <recommendedName>
        <fullName evidence="4">Lipoprotein</fullName>
    </recommendedName>
</protein>
<organism evidence="2 3">
    <name type="scientific">Sphingobium quisquiliarum P25</name>
    <dbReference type="NCBI Taxonomy" id="1329909"/>
    <lineage>
        <taxon>Bacteria</taxon>
        <taxon>Pseudomonadati</taxon>
        <taxon>Pseudomonadota</taxon>
        <taxon>Alphaproteobacteria</taxon>
        <taxon>Sphingomonadales</taxon>
        <taxon>Sphingomonadaceae</taxon>
        <taxon>Sphingobium</taxon>
    </lineage>
</organism>
<reference evidence="2 3" key="1">
    <citation type="journal article" date="2013" name="Genome Announc.">
        <title>Draft Genome Sequence of Sphingobium quisquiliarum Strain P25T, a Novel Hexachlorocyclohexane (HCH)-Degrading Bacterium Isolated from an HCH Dumpsite.</title>
        <authorList>
            <person name="Kumar Singh A."/>
            <person name="Sangwan N."/>
            <person name="Sharma A."/>
            <person name="Gupta V."/>
            <person name="Khurana J.P."/>
            <person name="Lal R."/>
        </authorList>
    </citation>
    <scope>NUCLEOTIDE SEQUENCE [LARGE SCALE GENOMIC DNA]</scope>
    <source>
        <strain evidence="2 3">P25</strain>
    </source>
</reference>
<gene>
    <name evidence="2" type="ORF">L288_09550</name>
</gene>
<evidence type="ECO:0008006" key="4">
    <source>
        <dbReference type="Google" id="ProtNLM"/>
    </source>
</evidence>
<evidence type="ECO:0000313" key="2">
    <source>
        <dbReference type="EMBL" id="EQB07494.1"/>
    </source>
</evidence>
<name>T0ID04_9SPHN</name>
<sequence>MAMRGWMMLSSLMLAACAGGSSEPPRLTEKQAARLEAALAGKVAGEPVDCISRYPQASLTAISDSVLLYRVSGKLVYRNDLIGSCPGLSRGDTLVVRPFGSQYCRGDLARSADLTNGMVTGACALGSFTPYRTPAR</sequence>
<dbReference type="PROSITE" id="PS51257">
    <property type="entry name" value="PROKAR_LIPOPROTEIN"/>
    <property type="match status" value="1"/>
</dbReference>
<dbReference type="PATRIC" id="fig|1329909.3.peg.1846"/>
<accession>T0ID04</accession>
<dbReference type="EMBL" id="ATHO01000079">
    <property type="protein sequence ID" value="EQB07494.1"/>
    <property type="molecule type" value="Genomic_DNA"/>
</dbReference>
<dbReference type="AlphaFoldDB" id="T0ID04"/>